<dbReference type="PANTHER" id="PTHR13832:SF827">
    <property type="entry name" value="PROTEIN PHOSPHATASE 1L"/>
    <property type="match status" value="1"/>
</dbReference>
<dbReference type="OrthoDB" id="495860at2"/>
<dbReference type="InterPro" id="IPR036457">
    <property type="entry name" value="PPM-type-like_dom_sf"/>
</dbReference>
<dbReference type="SMART" id="SM00332">
    <property type="entry name" value="PP2Cc"/>
    <property type="match status" value="1"/>
</dbReference>
<keyword evidence="5" id="KW-1185">Reference proteome</keyword>
<reference evidence="4" key="1">
    <citation type="submission" date="2017-10" db="EMBL/GenBank/DDBJ databases">
        <title>Draft genome sequence of the planktic cyanobacteria Tychonema bourrellyi isolated from alpine lentic freshwater.</title>
        <authorList>
            <person name="Tett A."/>
            <person name="Armanini F."/>
            <person name="Asnicar F."/>
            <person name="Boscaini A."/>
            <person name="Pasolli E."/>
            <person name="Zolfo M."/>
            <person name="Donati C."/>
            <person name="Salmaso N."/>
            <person name="Segata N."/>
        </authorList>
    </citation>
    <scope>NUCLEOTIDE SEQUENCE</scope>
    <source>
        <strain evidence="4">FEM_GT703</strain>
    </source>
</reference>
<feature type="compositionally biased region" description="Low complexity" evidence="1">
    <location>
        <begin position="705"/>
        <end position="720"/>
    </location>
</feature>
<dbReference type="SMART" id="SM00331">
    <property type="entry name" value="PP2C_SIG"/>
    <property type="match status" value="1"/>
</dbReference>
<name>A0A2G4F4C8_9CYAN</name>
<protein>
    <submittedName>
        <fullName evidence="4">Serine/threonine protein phosphatase</fullName>
    </submittedName>
</protein>
<dbReference type="SUPFAM" id="SSF81606">
    <property type="entry name" value="PP2C-like"/>
    <property type="match status" value="1"/>
</dbReference>
<dbReference type="PROSITE" id="PS51746">
    <property type="entry name" value="PPM_2"/>
    <property type="match status" value="1"/>
</dbReference>
<dbReference type="InterPro" id="IPR001932">
    <property type="entry name" value="PPM-type_phosphatase-like_dom"/>
</dbReference>
<dbReference type="Proteomes" id="UP000226442">
    <property type="component" value="Unassembled WGS sequence"/>
</dbReference>
<evidence type="ECO:0000313" key="5">
    <source>
        <dbReference type="Proteomes" id="UP000226442"/>
    </source>
</evidence>
<dbReference type="EMBL" id="NXIB02000016">
    <property type="protein sequence ID" value="PHX56595.1"/>
    <property type="molecule type" value="Genomic_DNA"/>
</dbReference>
<sequence>MQNSVPKNYLWALGEGIKTCRPGDVIAGRYLVKRDRLLIDTQPEQLPELPEDIPNFINPYLRLFAHQLHVPQVYGVVSAKASQLSGDIWLLENGPIKKVTETLMPKLVEEWKGASAMRQLNWLWQIAQLWQPCITQGVASTLLTPELLRVEGPVVRLLELEPDRKPPNLSELGKLWQQWLDDAHPAIVNFLGQLCQQMVARQVRNGEQLIGQLDTALVKCGRWYDRTVEIATGTDVGRSRTHNEDACYPPSGTVLEGIPPGAEACAIVCDGIGGQDGGEVASELAISVLRKKLQQVVLHKDIYEPLSLISKLERAACAANDAIANRNDSEHRQGRQRMGTTLVMALAHLHELYVAHVGDSRAYLITRTGCYQVTLDDDVACREVRLGYALYRDALEQVAAGALIQALGITSSSILHPTVQRFPVDEDCVLLLCSDGLSDKDRVEECWETEILPILDGSIGLAAARDRLIDIANTRNGHDNVTIGLIHCQAYLREESNSFTELSIAALEPIEPIADSEDVPTDLNDRNTVDDGNSEPKTEILQLPDQSKNPFSLFLKILFLLGLGGVFAYFFIPPVGRAIDTAGESIFGKRGVIDTQSSPQTTQETLPSPIQSLERGSFLAIKSSAVGESGQDANPFYLLKKIGEDVKVTVPAGSVLQVINKQVEPEGNWLELKVCSIPEIVESPSPKPKPHKDFSGVFQPKTNQSPAVSTTTSSTSPAPVAKTTVPLEIAKLQAGETGWIQEKDAVFKVVSNPVVKPNQPGKCLVSDSNPNAN</sequence>
<evidence type="ECO:0000259" key="3">
    <source>
        <dbReference type="PROSITE" id="PS51746"/>
    </source>
</evidence>
<dbReference type="Pfam" id="PF13672">
    <property type="entry name" value="PP2C_2"/>
    <property type="match status" value="1"/>
</dbReference>
<keyword evidence="2" id="KW-0812">Transmembrane</keyword>
<feature type="domain" description="PPM-type phosphatase" evidence="3">
    <location>
        <begin position="229"/>
        <end position="488"/>
    </location>
</feature>
<dbReference type="Gene3D" id="3.60.40.10">
    <property type="entry name" value="PPM-type phosphatase domain"/>
    <property type="match status" value="1"/>
</dbReference>
<dbReference type="InterPro" id="IPR015655">
    <property type="entry name" value="PP2C"/>
</dbReference>
<comment type="caution">
    <text evidence="4">The sequence shown here is derived from an EMBL/GenBank/DDBJ whole genome shotgun (WGS) entry which is preliminary data.</text>
</comment>
<evidence type="ECO:0000256" key="2">
    <source>
        <dbReference type="SAM" id="Phobius"/>
    </source>
</evidence>
<dbReference type="CDD" id="cd00143">
    <property type="entry name" value="PP2Cc"/>
    <property type="match status" value="1"/>
</dbReference>
<accession>A0A2G4F4C8</accession>
<dbReference type="PANTHER" id="PTHR13832">
    <property type="entry name" value="PROTEIN PHOSPHATASE 2C"/>
    <property type="match status" value="1"/>
</dbReference>
<gene>
    <name evidence="4" type="ORF">CP500_004460</name>
</gene>
<organism evidence="4 5">
    <name type="scientific">Tychonema bourrellyi FEM_GT703</name>
    <dbReference type="NCBI Taxonomy" id="2040638"/>
    <lineage>
        <taxon>Bacteria</taxon>
        <taxon>Bacillati</taxon>
        <taxon>Cyanobacteriota</taxon>
        <taxon>Cyanophyceae</taxon>
        <taxon>Oscillatoriophycideae</taxon>
        <taxon>Oscillatoriales</taxon>
        <taxon>Microcoleaceae</taxon>
        <taxon>Tychonema</taxon>
    </lineage>
</organism>
<evidence type="ECO:0000313" key="4">
    <source>
        <dbReference type="EMBL" id="PHX56595.1"/>
    </source>
</evidence>
<evidence type="ECO:0000256" key="1">
    <source>
        <dbReference type="SAM" id="MobiDB-lite"/>
    </source>
</evidence>
<keyword evidence="2" id="KW-1133">Transmembrane helix</keyword>
<dbReference type="GO" id="GO:0004722">
    <property type="term" value="F:protein serine/threonine phosphatase activity"/>
    <property type="evidence" value="ECO:0007669"/>
    <property type="project" value="InterPro"/>
</dbReference>
<keyword evidence="2" id="KW-0472">Membrane</keyword>
<feature type="compositionally biased region" description="Basic and acidic residues" evidence="1">
    <location>
        <begin position="523"/>
        <end position="536"/>
    </location>
</feature>
<feature type="transmembrane region" description="Helical" evidence="2">
    <location>
        <begin position="553"/>
        <end position="572"/>
    </location>
</feature>
<feature type="region of interest" description="Disordered" evidence="1">
    <location>
        <begin position="515"/>
        <end position="536"/>
    </location>
</feature>
<dbReference type="AlphaFoldDB" id="A0A2G4F4C8"/>
<feature type="region of interest" description="Disordered" evidence="1">
    <location>
        <begin position="683"/>
        <end position="720"/>
    </location>
</feature>
<proteinExistence type="predicted"/>